<organism evidence="11 12">
    <name type="scientific">Tilletiopsis washingtonensis</name>
    <dbReference type="NCBI Taxonomy" id="58919"/>
    <lineage>
        <taxon>Eukaryota</taxon>
        <taxon>Fungi</taxon>
        <taxon>Dikarya</taxon>
        <taxon>Basidiomycota</taxon>
        <taxon>Ustilaginomycotina</taxon>
        <taxon>Exobasidiomycetes</taxon>
        <taxon>Entylomatales</taxon>
        <taxon>Entylomatales incertae sedis</taxon>
        <taxon>Tilletiopsis</taxon>
    </lineage>
</organism>
<dbReference type="EMBL" id="KZ819303">
    <property type="protein sequence ID" value="PWN95680.1"/>
    <property type="molecule type" value="Genomic_DNA"/>
</dbReference>
<evidence type="ECO:0008006" key="13">
    <source>
        <dbReference type="Google" id="ProtNLM"/>
    </source>
</evidence>
<dbReference type="Pfam" id="PF00096">
    <property type="entry name" value="zf-C2H2"/>
    <property type="match status" value="2"/>
</dbReference>
<evidence type="ECO:0000259" key="10">
    <source>
        <dbReference type="PROSITE" id="PS50157"/>
    </source>
</evidence>
<dbReference type="CDD" id="cd00067">
    <property type="entry name" value="GAL4"/>
    <property type="match status" value="1"/>
</dbReference>
<evidence type="ECO:0000256" key="2">
    <source>
        <dbReference type="ARBA" id="ARBA00022771"/>
    </source>
</evidence>
<evidence type="ECO:0000259" key="9">
    <source>
        <dbReference type="PROSITE" id="PS50048"/>
    </source>
</evidence>
<dbReference type="FunFam" id="3.30.160.60:FF:000065">
    <property type="entry name" value="B-cell CLL/lymphoma 6, member B"/>
    <property type="match status" value="1"/>
</dbReference>
<dbReference type="PROSITE" id="PS50048">
    <property type="entry name" value="ZN2_CY6_FUNGAL_2"/>
    <property type="match status" value="1"/>
</dbReference>
<reference evidence="11 12" key="1">
    <citation type="journal article" date="2018" name="Mol. Biol. Evol.">
        <title>Broad Genomic Sampling Reveals a Smut Pathogenic Ancestry of the Fungal Clade Ustilaginomycotina.</title>
        <authorList>
            <person name="Kijpornyongpan T."/>
            <person name="Mondo S.J."/>
            <person name="Barry K."/>
            <person name="Sandor L."/>
            <person name="Lee J."/>
            <person name="Lipzen A."/>
            <person name="Pangilinan J."/>
            <person name="LaButti K."/>
            <person name="Hainaut M."/>
            <person name="Henrissat B."/>
            <person name="Grigoriev I.V."/>
            <person name="Spatafora J.W."/>
            <person name="Aime M.C."/>
        </authorList>
    </citation>
    <scope>NUCLEOTIDE SEQUENCE [LARGE SCALE GENOMIC DNA]</scope>
    <source>
        <strain evidence="11 12">MCA 4186</strain>
    </source>
</reference>
<keyword evidence="4" id="KW-0805">Transcription regulation</keyword>
<dbReference type="OrthoDB" id="1405595at2759"/>
<dbReference type="PROSITE" id="PS50157">
    <property type="entry name" value="ZINC_FINGER_C2H2_2"/>
    <property type="match status" value="2"/>
</dbReference>
<dbReference type="PANTHER" id="PTHR47660">
    <property type="entry name" value="TRANSCRIPTION FACTOR WITH C2H2 AND ZN(2)-CYS(6) DNA BINDING DOMAIN (EUROFUNG)-RELATED-RELATED"/>
    <property type="match status" value="1"/>
</dbReference>
<dbReference type="SUPFAM" id="SSF57667">
    <property type="entry name" value="beta-beta-alpha zinc fingers"/>
    <property type="match status" value="1"/>
</dbReference>
<feature type="region of interest" description="Disordered" evidence="8">
    <location>
        <begin position="251"/>
        <end position="321"/>
    </location>
</feature>
<feature type="compositionally biased region" description="Acidic residues" evidence="8">
    <location>
        <begin position="112"/>
        <end position="134"/>
    </location>
</feature>
<feature type="domain" description="C2H2-type" evidence="10">
    <location>
        <begin position="170"/>
        <end position="198"/>
    </location>
</feature>
<feature type="compositionally biased region" description="Low complexity" evidence="8">
    <location>
        <begin position="263"/>
        <end position="272"/>
    </location>
</feature>
<dbReference type="Gene3D" id="4.10.240.10">
    <property type="entry name" value="Zn(2)-C6 fungal-type DNA-binding domain"/>
    <property type="match status" value="1"/>
</dbReference>
<dbReference type="GO" id="GO:0000981">
    <property type="term" value="F:DNA-binding transcription factor activity, RNA polymerase II-specific"/>
    <property type="evidence" value="ECO:0007669"/>
    <property type="project" value="InterPro"/>
</dbReference>
<evidence type="ECO:0000256" key="8">
    <source>
        <dbReference type="SAM" id="MobiDB-lite"/>
    </source>
</evidence>
<dbReference type="STRING" id="58919.A0A316Z1L9"/>
<evidence type="ECO:0000256" key="5">
    <source>
        <dbReference type="ARBA" id="ARBA00023163"/>
    </source>
</evidence>
<keyword evidence="1" id="KW-0479">Metal-binding</keyword>
<keyword evidence="12" id="KW-1185">Reference proteome</keyword>
<dbReference type="PROSITE" id="PS00028">
    <property type="entry name" value="ZINC_FINGER_C2H2_1"/>
    <property type="match status" value="2"/>
</dbReference>
<feature type="compositionally biased region" description="Low complexity" evidence="8">
    <location>
        <begin position="445"/>
        <end position="488"/>
    </location>
</feature>
<dbReference type="SUPFAM" id="SSF57701">
    <property type="entry name" value="Zn2/Cys6 DNA-binding domain"/>
    <property type="match status" value="1"/>
</dbReference>
<feature type="compositionally biased region" description="Polar residues" evidence="8">
    <location>
        <begin position="362"/>
        <end position="373"/>
    </location>
</feature>
<keyword evidence="2 7" id="KW-0863">Zinc-finger</keyword>
<keyword evidence="5" id="KW-0804">Transcription</keyword>
<feature type="region of interest" description="Disordered" evidence="8">
    <location>
        <begin position="195"/>
        <end position="214"/>
    </location>
</feature>
<feature type="region of interest" description="Disordered" evidence="8">
    <location>
        <begin position="92"/>
        <end position="137"/>
    </location>
</feature>
<evidence type="ECO:0000256" key="4">
    <source>
        <dbReference type="ARBA" id="ARBA00023015"/>
    </source>
</evidence>
<dbReference type="Pfam" id="PF00172">
    <property type="entry name" value="Zn_clus"/>
    <property type="match status" value="1"/>
</dbReference>
<dbReference type="InterPro" id="IPR001138">
    <property type="entry name" value="Zn2Cys6_DnaBD"/>
</dbReference>
<dbReference type="GeneID" id="37270815"/>
<dbReference type="InterPro" id="IPR013087">
    <property type="entry name" value="Znf_C2H2_type"/>
</dbReference>
<dbReference type="SMART" id="SM00355">
    <property type="entry name" value="ZnF_C2H2"/>
    <property type="match status" value="2"/>
</dbReference>
<dbReference type="InterPro" id="IPR036236">
    <property type="entry name" value="Znf_C2H2_sf"/>
</dbReference>
<evidence type="ECO:0000256" key="1">
    <source>
        <dbReference type="ARBA" id="ARBA00022723"/>
    </source>
</evidence>
<dbReference type="Gene3D" id="3.30.160.60">
    <property type="entry name" value="Classic Zinc Finger"/>
    <property type="match status" value="2"/>
</dbReference>
<keyword evidence="6" id="KW-0539">Nucleus</keyword>
<dbReference type="SMART" id="SM00066">
    <property type="entry name" value="GAL4"/>
    <property type="match status" value="1"/>
</dbReference>
<evidence type="ECO:0000313" key="11">
    <source>
        <dbReference type="EMBL" id="PWN95680.1"/>
    </source>
</evidence>
<dbReference type="GO" id="GO:0008270">
    <property type="term" value="F:zinc ion binding"/>
    <property type="evidence" value="ECO:0007669"/>
    <property type="project" value="UniProtKB-KW"/>
</dbReference>
<dbReference type="Proteomes" id="UP000245946">
    <property type="component" value="Unassembled WGS sequence"/>
</dbReference>
<feature type="compositionally biased region" description="Low complexity" evidence="8">
    <location>
        <begin position="306"/>
        <end position="319"/>
    </location>
</feature>
<gene>
    <name evidence="11" type="ORF">FA09DRAFT_331998</name>
</gene>
<feature type="region of interest" description="Disordered" evidence="8">
    <location>
        <begin position="445"/>
        <end position="491"/>
    </location>
</feature>
<dbReference type="AlphaFoldDB" id="A0A316Z1L9"/>
<evidence type="ECO:0000313" key="12">
    <source>
        <dbReference type="Proteomes" id="UP000245946"/>
    </source>
</evidence>
<name>A0A316Z1L9_9BASI</name>
<evidence type="ECO:0000256" key="7">
    <source>
        <dbReference type="PROSITE-ProRule" id="PRU00042"/>
    </source>
</evidence>
<feature type="domain" description="Zn(2)-C6 fungal-type" evidence="9">
    <location>
        <begin position="220"/>
        <end position="253"/>
    </location>
</feature>
<keyword evidence="3" id="KW-0862">Zinc</keyword>
<feature type="region of interest" description="Disordered" evidence="8">
    <location>
        <begin position="569"/>
        <end position="601"/>
    </location>
</feature>
<feature type="region of interest" description="Disordered" evidence="8">
    <location>
        <begin position="362"/>
        <end position="398"/>
    </location>
</feature>
<sequence length="677" mass="71496">MRIDEDDLAWDLPSMAPAASPYSAGAGGVTSHSVHPGALSSIREDASALSSHNSSLRHSHMAARPSAYPAYPMGAFSAPSAFLAGGFGADLRHGNTRSSPEDETSPGTDGLDGADADGIDMDEGMDNGAEEGAEEVQRLKPHKCDTCGACFARKVHLQRHALRHVTSKPYSCELCGKCFSRQDSLVRHNRLLHEKDGRGRVGSNGKPLPPASFRNRSPKACLRCSQLKTRCDGNEPCARCVSHNLGGPGECTYRPGADRRSRSSSSRGVSAPRPERRQSMLDGVESDDEGAEEKPARGRPLSRFDAGSASSNGSASNASVGERGTSIYSASYDDGRVLAAAPLSPASWQSASSIGAHFSSMHLQQSGSQQSHNGAPGLLHQRSHSQQAMPTDMSGHHHHDANHAFIQAQHTNQAAFLGLSLPQQLDIGGTNGFGANTASNNFFLQQHQQQQQPQPQPQQQQQQTAPQQQSTQPTQQQQQSPYPASFAQAVPPAQQTSDFFGVAPSTAPLHLSFSAPAHTAVGFSVPPANGHTDLGHSNGTSGGDDAFATNLHLEFDWSDYLPGFPLAGTQQNNGPTVSRPRVDGLGFQPSTAPSGPMKNNPFGGSMFLAPAARGMDLGDLEAAMNADSPLASHDVNSHSTTAAAFGQQNVSESLASLAHQLGSADGHYWDTTSFTTR</sequence>
<evidence type="ECO:0000256" key="6">
    <source>
        <dbReference type="ARBA" id="ARBA00023242"/>
    </source>
</evidence>
<dbReference type="RefSeq" id="XP_025595959.1">
    <property type="nucleotide sequence ID" value="XM_025743271.1"/>
</dbReference>
<protein>
    <recommendedName>
        <fullName evidence="13">Zn(2)-C6 fungal-type domain-containing protein</fullName>
    </recommendedName>
</protein>
<accession>A0A316Z1L9</accession>
<evidence type="ECO:0000256" key="3">
    <source>
        <dbReference type="ARBA" id="ARBA00022833"/>
    </source>
</evidence>
<dbReference type="InterPro" id="IPR036864">
    <property type="entry name" value="Zn2-C6_fun-type_DNA-bd_sf"/>
</dbReference>
<proteinExistence type="predicted"/>
<feature type="domain" description="C2H2-type" evidence="10">
    <location>
        <begin position="142"/>
        <end position="169"/>
    </location>
</feature>